<feature type="compositionally biased region" description="Basic and acidic residues" evidence="1">
    <location>
        <begin position="12"/>
        <end position="34"/>
    </location>
</feature>
<name>A0A1L7WCP0_9HELO</name>
<dbReference type="AlphaFoldDB" id="A0A1L7WCP0"/>
<evidence type="ECO:0000256" key="1">
    <source>
        <dbReference type="SAM" id="MobiDB-lite"/>
    </source>
</evidence>
<evidence type="ECO:0000259" key="4">
    <source>
        <dbReference type="Pfam" id="PF23317"/>
    </source>
</evidence>
<dbReference type="Proteomes" id="UP000184330">
    <property type="component" value="Unassembled WGS sequence"/>
</dbReference>
<feature type="transmembrane region" description="Helical" evidence="2">
    <location>
        <begin position="472"/>
        <end position="493"/>
    </location>
</feature>
<dbReference type="OrthoDB" id="2373987at2759"/>
<feature type="domain" description="Calcium channel YVC1-like C-terminal transmembrane" evidence="4">
    <location>
        <begin position="278"/>
        <end position="571"/>
    </location>
</feature>
<reference evidence="5 6" key="1">
    <citation type="submission" date="2016-03" db="EMBL/GenBank/DDBJ databases">
        <authorList>
            <person name="Ploux O."/>
        </authorList>
    </citation>
    <scope>NUCLEOTIDE SEQUENCE [LARGE SCALE GENOMIC DNA]</scope>
    <source>
        <strain evidence="5 6">UAMH 11012</strain>
    </source>
</reference>
<dbReference type="Pfam" id="PF23190">
    <property type="entry name" value="LHD_TRPY1"/>
    <property type="match status" value="1"/>
</dbReference>
<organism evidence="5 6">
    <name type="scientific">Phialocephala subalpina</name>
    <dbReference type="NCBI Taxonomy" id="576137"/>
    <lineage>
        <taxon>Eukaryota</taxon>
        <taxon>Fungi</taxon>
        <taxon>Dikarya</taxon>
        <taxon>Ascomycota</taxon>
        <taxon>Pezizomycotina</taxon>
        <taxon>Leotiomycetes</taxon>
        <taxon>Helotiales</taxon>
        <taxon>Mollisiaceae</taxon>
        <taxon>Phialocephala</taxon>
        <taxon>Phialocephala fortinii species complex</taxon>
    </lineage>
</organism>
<feature type="region of interest" description="Disordered" evidence="1">
    <location>
        <begin position="1"/>
        <end position="34"/>
    </location>
</feature>
<keyword evidence="2" id="KW-0472">Membrane</keyword>
<keyword evidence="6" id="KW-1185">Reference proteome</keyword>
<keyword evidence="2" id="KW-0812">Transmembrane</keyword>
<accession>A0A1L7WCP0</accession>
<dbReference type="InterPro" id="IPR056336">
    <property type="entry name" value="YVC1_C"/>
</dbReference>
<dbReference type="PANTHER" id="PTHR35859">
    <property type="entry name" value="NONSELECTIVE CATION CHANNEL PROTEIN"/>
    <property type="match status" value="1"/>
</dbReference>
<protein>
    <submittedName>
        <fullName evidence="5">Related to YVC1 Vacuolar cation channel</fullName>
    </submittedName>
</protein>
<gene>
    <name evidence="5" type="ORF">PAC_00428</name>
</gene>
<evidence type="ECO:0000256" key="2">
    <source>
        <dbReference type="SAM" id="Phobius"/>
    </source>
</evidence>
<evidence type="ECO:0000259" key="3">
    <source>
        <dbReference type="Pfam" id="PF23190"/>
    </source>
</evidence>
<feature type="domain" description="YVC1 N-terminal linker helical" evidence="3">
    <location>
        <begin position="53"/>
        <end position="245"/>
    </location>
</feature>
<dbReference type="PANTHER" id="PTHR35859:SF1">
    <property type="entry name" value="NONSELECTIVE CATION CHANNEL PROTEIN"/>
    <property type="match status" value="1"/>
</dbReference>
<dbReference type="InterPro" id="IPR056337">
    <property type="entry name" value="LHD_YVC1"/>
</dbReference>
<feature type="transmembrane region" description="Helical" evidence="2">
    <location>
        <begin position="272"/>
        <end position="290"/>
    </location>
</feature>
<proteinExistence type="predicted"/>
<feature type="compositionally biased region" description="Acidic residues" evidence="1">
    <location>
        <begin position="728"/>
        <end position="742"/>
    </location>
</feature>
<feature type="transmembrane region" description="Helical" evidence="2">
    <location>
        <begin position="333"/>
        <end position="353"/>
    </location>
</feature>
<dbReference type="InterPro" id="IPR052971">
    <property type="entry name" value="TRP_calcium_channel"/>
</dbReference>
<evidence type="ECO:0000313" key="6">
    <source>
        <dbReference type="Proteomes" id="UP000184330"/>
    </source>
</evidence>
<dbReference type="EMBL" id="FJOG01000001">
    <property type="protein sequence ID" value="CZR50555.1"/>
    <property type="molecule type" value="Genomic_DNA"/>
</dbReference>
<sequence length="742" mass="83645">MGQQSSAPRRLQGTERERLLPPDSEDAYHDGCDPPHGIREVCPANPFTDLPVYTTIHRIRRDVIAAIDDPYTIEQLRDPRMNMSVVRPLVDKLYEGNDVSMVYCLLVNRAHFQREQLSQAHQQSVCATRAVLCELLANRILRRFHEDNTGTMGLLLLAQILVGGFDPFQGAPPEVIEEGTHPPWTTQTRTGAKRRLPALEIAIISESKIFLSSSACQKVVNAIYEGRVIYTPTSFIDILPDHYKHKPISLYNPRKAPLFNQYRLIVPRTRNILEVCQFVVLLLLFLFVMIDRDPSKFGAFEGLFIVYTLGWVLDQLASMLEHGWHVYTQNLWSFLDVTFSVVFGVYLVLRIRGWHTGELGPSQQAMDVLAMGAPVLVPRLAFNLMSENMLFVSLRAMMKDFTVLTILAVWCFAGFLLSMTWLSNGLHEPITISKWMLWVWFGLDGTGIQRSVDFHWLLGPILMVTFAFLGNTLFLTILVSMLSTTFSTIVANATAEIQFRRAVLTLEGVKSDAIFAYQPPFNLLALVVLLPLKFALTPRWFHKINVAAVRALNAPLLLLIAVIERHTLWSSAKRLRDPEQLPKAPVRPSLWDISRGFSVHGDIQTVFDAEPPQEIEQQIADDDDFDHHALGDEFAREFGTETAVKRPRTSTNKSRRDSVAPFAGITGRLRDLLIEGSEDGEDGYSVKKRLEALEEATMRIERMLGRLCDALDDGTRESSIAEGKETGTIDDLDEGGTADIED</sequence>
<keyword evidence="2" id="KW-1133">Transmembrane helix</keyword>
<feature type="transmembrane region" description="Helical" evidence="2">
    <location>
        <begin position="402"/>
        <end position="423"/>
    </location>
</feature>
<dbReference type="STRING" id="576137.A0A1L7WCP0"/>
<feature type="region of interest" description="Disordered" evidence="1">
    <location>
        <begin position="711"/>
        <end position="742"/>
    </location>
</feature>
<dbReference type="Pfam" id="PF23317">
    <property type="entry name" value="YVC1_C"/>
    <property type="match status" value="1"/>
</dbReference>
<evidence type="ECO:0000313" key="5">
    <source>
        <dbReference type="EMBL" id="CZR50555.1"/>
    </source>
</evidence>